<name>X0YQY5_9ZZZZ</name>
<comment type="caution">
    <text evidence="1">The sequence shown here is derived from an EMBL/GenBank/DDBJ whole genome shotgun (WGS) entry which is preliminary data.</text>
</comment>
<accession>X0YQY5</accession>
<reference evidence="1" key="1">
    <citation type="journal article" date="2014" name="Front. Microbiol.">
        <title>High frequency of phylogenetically diverse reductive dehalogenase-homologous genes in deep subseafloor sedimentary metagenomes.</title>
        <authorList>
            <person name="Kawai M."/>
            <person name="Futagami T."/>
            <person name="Toyoda A."/>
            <person name="Takaki Y."/>
            <person name="Nishi S."/>
            <person name="Hori S."/>
            <person name="Arai W."/>
            <person name="Tsubouchi T."/>
            <person name="Morono Y."/>
            <person name="Uchiyama I."/>
            <person name="Ito T."/>
            <person name="Fujiyama A."/>
            <person name="Inagaki F."/>
            <person name="Takami H."/>
        </authorList>
    </citation>
    <scope>NUCLEOTIDE SEQUENCE</scope>
    <source>
        <strain evidence="1">Expedition CK06-06</strain>
    </source>
</reference>
<gene>
    <name evidence="1" type="ORF">S01H4_19744</name>
</gene>
<sequence length="79" mass="8698">MVKKNKIVSRRGSEVQLLGSGDKAGLTCIGEICFNASTGKVEIELKRESCPKDFLRNLVYKVTEGREVEFVLPPGGIEE</sequence>
<organism evidence="1">
    <name type="scientific">marine sediment metagenome</name>
    <dbReference type="NCBI Taxonomy" id="412755"/>
    <lineage>
        <taxon>unclassified sequences</taxon>
        <taxon>metagenomes</taxon>
        <taxon>ecological metagenomes</taxon>
    </lineage>
</organism>
<evidence type="ECO:0000313" key="1">
    <source>
        <dbReference type="EMBL" id="GAG58645.1"/>
    </source>
</evidence>
<dbReference type="AlphaFoldDB" id="X0YQY5"/>
<protein>
    <submittedName>
        <fullName evidence="1">Uncharacterized protein</fullName>
    </submittedName>
</protein>
<proteinExistence type="predicted"/>
<dbReference type="EMBL" id="BART01008826">
    <property type="protein sequence ID" value="GAG58645.1"/>
    <property type="molecule type" value="Genomic_DNA"/>
</dbReference>